<dbReference type="EMBL" id="UYSL01020056">
    <property type="protein sequence ID" value="VDL72414.1"/>
    <property type="molecule type" value="Genomic_DNA"/>
</dbReference>
<protein>
    <submittedName>
        <fullName evidence="3">PMEI domain-containing protein</fullName>
    </submittedName>
</protein>
<dbReference type="Proteomes" id="UP000271162">
    <property type="component" value="Unassembled WGS sequence"/>
</dbReference>
<evidence type="ECO:0000313" key="1">
    <source>
        <dbReference type="EMBL" id="VDL72414.1"/>
    </source>
</evidence>
<name>A0A0N4Y011_NIPBR</name>
<accession>A0A0N4Y011</accession>
<proteinExistence type="predicted"/>
<reference evidence="1 2" key="2">
    <citation type="submission" date="2018-11" db="EMBL/GenBank/DDBJ databases">
        <authorList>
            <consortium name="Pathogen Informatics"/>
        </authorList>
    </citation>
    <scope>NUCLEOTIDE SEQUENCE [LARGE SCALE GENOMIC DNA]</scope>
</reference>
<dbReference type="AlphaFoldDB" id="A0A0N4Y011"/>
<reference evidence="3" key="1">
    <citation type="submission" date="2017-02" db="UniProtKB">
        <authorList>
            <consortium name="WormBaseParasite"/>
        </authorList>
    </citation>
    <scope>IDENTIFICATION</scope>
</reference>
<dbReference type="WBParaSite" id="NBR_0000882401-mRNA-1">
    <property type="protein sequence ID" value="NBR_0000882401-mRNA-1"/>
    <property type="gene ID" value="NBR_0000882401"/>
</dbReference>
<organism evidence="3">
    <name type="scientific">Nippostrongylus brasiliensis</name>
    <name type="common">Rat hookworm</name>
    <dbReference type="NCBI Taxonomy" id="27835"/>
    <lineage>
        <taxon>Eukaryota</taxon>
        <taxon>Metazoa</taxon>
        <taxon>Ecdysozoa</taxon>
        <taxon>Nematoda</taxon>
        <taxon>Chromadorea</taxon>
        <taxon>Rhabditida</taxon>
        <taxon>Rhabditina</taxon>
        <taxon>Rhabditomorpha</taxon>
        <taxon>Strongyloidea</taxon>
        <taxon>Heligmosomidae</taxon>
        <taxon>Nippostrongylus</taxon>
    </lineage>
</organism>
<evidence type="ECO:0000313" key="3">
    <source>
        <dbReference type="WBParaSite" id="NBR_0000882401-mRNA-1"/>
    </source>
</evidence>
<sequence length="171" mass="18963">MNCFKEAATAASNTHMCAKEDANLCRNVQLAYDGNAGALFLIEELISNASLAWKMLRQALECLKKILEGDKDHKSNLMNALRYQLEALDGVTSQCQDGAKCKALSDFLAWSMDVILTAMKVALPDKKDDIQDKYDLVFGKNGASSGKYAEDMYYAGREILDMLQEEQSESV</sequence>
<keyword evidence="2" id="KW-1185">Reference proteome</keyword>
<evidence type="ECO:0000313" key="2">
    <source>
        <dbReference type="Proteomes" id="UP000271162"/>
    </source>
</evidence>
<gene>
    <name evidence="1" type="ORF">NBR_LOCUS8825</name>
</gene>